<dbReference type="EMBL" id="JARJCM010000037">
    <property type="protein sequence ID" value="KAJ7037349.1"/>
    <property type="molecule type" value="Genomic_DNA"/>
</dbReference>
<evidence type="ECO:0000313" key="4">
    <source>
        <dbReference type="Proteomes" id="UP001218188"/>
    </source>
</evidence>
<protein>
    <submittedName>
        <fullName evidence="3">Uncharacterized protein</fullName>
    </submittedName>
</protein>
<reference evidence="3" key="1">
    <citation type="submission" date="2023-03" db="EMBL/GenBank/DDBJ databases">
        <title>Massive genome expansion in bonnet fungi (Mycena s.s.) driven by repeated elements and novel gene families across ecological guilds.</title>
        <authorList>
            <consortium name="Lawrence Berkeley National Laboratory"/>
            <person name="Harder C.B."/>
            <person name="Miyauchi S."/>
            <person name="Viragh M."/>
            <person name="Kuo A."/>
            <person name="Thoen E."/>
            <person name="Andreopoulos B."/>
            <person name="Lu D."/>
            <person name="Skrede I."/>
            <person name="Drula E."/>
            <person name="Henrissat B."/>
            <person name="Morin E."/>
            <person name="Kohler A."/>
            <person name="Barry K."/>
            <person name="LaButti K."/>
            <person name="Morin E."/>
            <person name="Salamov A."/>
            <person name="Lipzen A."/>
            <person name="Mereny Z."/>
            <person name="Hegedus B."/>
            <person name="Baldrian P."/>
            <person name="Stursova M."/>
            <person name="Weitz H."/>
            <person name="Taylor A."/>
            <person name="Grigoriev I.V."/>
            <person name="Nagy L.G."/>
            <person name="Martin F."/>
            <person name="Kauserud H."/>
        </authorList>
    </citation>
    <scope>NUCLEOTIDE SEQUENCE</scope>
    <source>
        <strain evidence="3">CBHHK200</strain>
    </source>
</reference>
<feature type="compositionally biased region" description="Basic residues" evidence="1">
    <location>
        <begin position="153"/>
        <end position="162"/>
    </location>
</feature>
<comment type="caution">
    <text evidence="3">The sequence shown here is derived from an EMBL/GenBank/DDBJ whole genome shotgun (WGS) entry which is preliminary data.</text>
</comment>
<feature type="transmembrane region" description="Helical" evidence="2">
    <location>
        <begin position="67"/>
        <end position="87"/>
    </location>
</feature>
<evidence type="ECO:0000256" key="1">
    <source>
        <dbReference type="SAM" id="MobiDB-lite"/>
    </source>
</evidence>
<keyword evidence="2" id="KW-0812">Transmembrane</keyword>
<sequence length="195" mass="22420">MVQMWFLCDMARILVGLNEWLTLTIHRYIAVKLHPWIPFLYAVAWFYDWSRKLNLLTMEADFELTYGQFLAIAPAVLVAWQCLGLAVDRCSDIRKIPKLFLQDILCILTGKGESWGAEDIEVENIWKLFPADEVIDEPGLPSYHSQPSPTPRQLRRRERRALKKEAPDISMLPEVDLGRDIPLQTLEDAIGALGQ</sequence>
<dbReference type="Proteomes" id="UP001218188">
    <property type="component" value="Unassembled WGS sequence"/>
</dbReference>
<keyword evidence="4" id="KW-1185">Reference proteome</keyword>
<organism evidence="3 4">
    <name type="scientific">Mycena alexandri</name>
    <dbReference type="NCBI Taxonomy" id="1745969"/>
    <lineage>
        <taxon>Eukaryota</taxon>
        <taxon>Fungi</taxon>
        <taxon>Dikarya</taxon>
        <taxon>Basidiomycota</taxon>
        <taxon>Agaricomycotina</taxon>
        <taxon>Agaricomycetes</taxon>
        <taxon>Agaricomycetidae</taxon>
        <taxon>Agaricales</taxon>
        <taxon>Marasmiineae</taxon>
        <taxon>Mycenaceae</taxon>
        <taxon>Mycena</taxon>
    </lineage>
</organism>
<gene>
    <name evidence="3" type="ORF">C8F04DRAFT_409541</name>
</gene>
<feature type="transmembrane region" description="Helical" evidence="2">
    <location>
        <begin position="29"/>
        <end position="47"/>
    </location>
</feature>
<proteinExistence type="predicted"/>
<name>A0AAD6T0Y4_9AGAR</name>
<dbReference type="AlphaFoldDB" id="A0AAD6T0Y4"/>
<keyword evidence="2" id="KW-1133">Transmembrane helix</keyword>
<evidence type="ECO:0000313" key="3">
    <source>
        <dbReference type="EMBL" id="KAJ7037349.1"/>
    </source>
</evidence>
<keyword evidence="2" id="KW-0472">Membrane</keyword>
<evidence type="ECO:0000256" key="2">
    <source>
        <dbReference type="SAM" id="Phobius"/>
    </source>
</evidence>
<accession>A0AAD6T0Y4</accession>
<feature type="region of interest" description="Disordered" evidence="1">
    <location>
        <begin position="137"/>
        <end position="167"/>
    </location>
</feature>